<comment type="caution">
    <text evidence="2">The sequence shown here is derived from an EMBL/GenBank/DDBJ whole genome shotgun (WGS) entry which is preliminary data.</text>
</comment>
<reference evidence="2 3" key="1">
    <citation type="journal article" date="2019" name="Int. J. Syst. Evol. Microbiol.">
        <title>The Global Catalogue of Microorganisms (GCM) 10K type strain sequencing project: providing services to taxonomists for standard genome sequencing and annotation.</title>
        <authorList>
            <consortium name="The Broad Institute Genomics Platform"/>
            <consortium name="The Broad Institute Genome Sequencing Center for Infectious Disease"/>
            <person name="Wu L."/>
            <person name="Ma J."/>
        </authorList>
    </citation>
    <scope>NUCLEOTIDE SEQUENCE [LARGE SCALE GENOMIC DNA]</scope>
    <source>
        <strain evidence="2 3">JCM 13250</strain>
    </source>
</reference>
<dbReference type="RefSeq" id="WP_344138972.1">
    <property type="nucleotide sequence ID" value="NZ_BAAALT010000267.1"/>
</dbReference>
<evidence type="ECO:0000313" key="3">
    <source>
        <dbReference type="Proteomes" id="UP001500218"/>
    </source>
</evidence>
<evidence type="ECO:0000259" key="1">
    <source>
        <dbReference type="Pfam" id="PF09860"/>
    </source>
</evidence>
<proteinExistence type="predicted"/>
<name>A0ABN2MKW5_9ACTN</name>
<dbReference type="Pfam" id="PF09860">
    <property type="entry name" value="DUF2087"/>
    <property type="match status" value="1"/>
</dbReference>
<evidence type="ECO:0000313" key="2">
    <source>
        <dbReference type="EMBL" id="GAA1830929.1"/>
    </source>
</evidence>
<dbReference type="EMBL" id="BAAALT010000267">
    <property type="protein sequence ID" value="GAA1830929.1"/>
    <property type="molecule type" value="Genomic_DNA"/>
</dbReference>
<gene>
    <name evidence="2" type="ORF">GCM10009682_56950</name>
</gene>
<dbReference type="InterPro" id="IPR018656">
    <property type="entry name" value="DUF2087"/>
</dbReference>
<keyword evidence="3" id="KW-1185">Reference proteome</keyword>
<protein>
    <submittedName>
        <fullName evidence="2">DUF2087 domain-containing protein</fullName>
    </submittedName>
</protein>
<accession>A0ABN2MKW5</accession>
<dbReference type="Proteomes" id="UP001500218">
    <property type="component" value="Unassembled WGS sequence"/>
</dbReference>
<feature type="domain" description="DUF2087" evidence="1">
    <location>
        <begin position="107"/>
        <end position="173"/>
    </location>
</feature>
<sequence length="181" mass="19606">MGPNAVLGLLAEESRLRAFAAVVLGARTPGEVALRADLSAREAVAAINRLLQGGLLTSVDGGLVAQVTLFKDTVREYAAAQNATPAEPLDPDRDRAAVLRAFIADGRLVSIPAARGKRRIILEHIVSGFEPGVKYPEREVDAVLRAWHPDYPALRRHLIDEDLMSRADGVYWRTGGPVLPR</sequence>
<organism evidence="2 3">
    <name type="scientific">Luedemannella flava</name>
    <dbReference type="NCBI Taxonomy" id="349316"/>
    <lineage>
        <taxon>Bacteria</taxon>
        <taxon>Bacillati</taxon>
        <taxon>Actinomycetota</taxon>
        <taxon>Actinomycetes</taxon>
        <taxon>Micromonosporales</taxon>
        <taxon>Micromonosporaceae</taxon>
        <taxon>Luedemannella</taxon>
    </lineage>
</organism>